<evidence type="ECO:0000259" key="2">
    <source>
        <dbReference type="Pfam" id="PF13476"/>
    </source>
</evidence>
<dbReference type="PANTHER" id="PTHR32114:SF2">
    <property type="entry name" value="ABC TRANSPORTER ABCH.3"/>
    <property type="match status" value="1"/>
</dbReference>
<dbReference type="Pfam" id="PF13476">
    <property type="entry name" value="AAA_23"/>
    <property type="match status" value="1"/>
</dbReference>
<accession>A0ABQ6BKQ5</accession>
<name>A0ABQ6BKQ5_9CAUL</name>
<feature type="domain" description="Rad50/SbcC-type AAA" evidence="2">
    <location>
        <begin position="6"/>
        <end position="236"/>
    </location>
</feature>
<dbReference type="InterPro" id="IPR027417">
    <property type="entry name" value="P-loop_NTPase"/>
</dbReference>
<feature type="coiled-coil region" evidence="1">
    <location>
        <begin position="430"/>
        <end position="464"/>
    </location>
</feature>
<keyword evidence="1" id="KW-0175">Coiled coil</keyword>
<dbReference type="RefSeq" id="WP_284220660.1">
    <property type="nucleotide sequence ID" value="NZ_BSOY01000005.1"/>
</dbReference>
<evidence type="ECO:0000256" key="1">
    <source>
        <dbReference type="SAM" id="Coils"/>
    </source>
</evidence>
<gene>
    <name evidence="3" type="ORF">GCM10007859_04440</name>
</gene>
<keyword evidence="4" id="KW-1185">Reference proteome</keyword>
<protein>
    <recommendedName>
        <fullName evidence="2">Rad50/SbcC-type AAA domain-containing protein</fullName>
    </recommendedName>
</protein>
<dbReference type="SUPFAM" id="SSF52540">
    <property type="entry name" value="P-loop containing nucleoside triphosphate hydrolases"/>
    <property type="match status" value="1"/>
</dbReference>
<reference evidence="4" key="1">
    <citation type="journal article" date="2019" name="Int. J. Syst. Evol. Microbiol.">
        <title>The Global Catalogue of Microorganisms (GCM) 10K type strain sequencing project: providing services to taxonomists for standard genome sequencing and annotation.</title>
        <authorList>
            <consortium name="The Broad Institute Genomics Platform"/>
            <consortium name="The Broad Institute Genome Sequencing Center for Infectious Disease"/>
            <person name="Wu L."/>
            <person name="Ma J."/>
        </authorList>
    </citation>
    <scope>NUCLEOTIDE SEQUENCE [LARGE SCALE GENOMIC DNA]</scope>
    <source>
        <strain evidence="4">NBRC 110107</strain>
    </source>
</reference>
<proteinExistence type="predicted"/>
<dbReference type="Proteomes" id="UP001156921">
    <property type="component" value="Unassembled WGS sequence"/>
</dbReference>
<evidence type="ECO:0000313" key="4">
    <source>
        <dbReference type="Proteomes" id="UP001156921"/>
    </source>
</evidence>
<feature type="coiled-coil region" evidence="1">
    <location>
        <begin position="200"/>
        <end position="241"/>
    </location>
</feature>
<organism evidence="3 4">
    <name type="scientific">Brevundimonas denitrificans</name>
    <dbReference type="NCBI Taxonomy" id="1443434"/>
    <lineage>
        <taxon>Bacteria</taxon>
        <taxon>Pseudomonadati</taxon>
        <taxon>Pseudomonadota</taxon>
        <taxon>Alphaproteobacteria</taxon>
        <taxon>Caulobacterales</taxon>
        <taxon>Caulobacteraceae</taxon>
        <taxon>Brevundimonas</taxon>
    </lineage>
</organism>
<dbReference type="EMBL" id="BSOY01000005">
    <property type="protein sequence ID" value="GLS00438.1"/>
    <property type="molecule type" value="Genomic_DNA"/>
</dbReference>
<comment type="caution">
    <text evidence="3">The sequence shown here is derived from an EMBL/GenBank/DDBJ whole genome shotgun (WGS) entry which is preliminary data.</text>
</comment>
<dbReference type="InterPro" id="IPR038729">
    <property type="entry name" value="Rad50/SbcC_AAA"/>
</dbReference>
<sequence length="673" mass="75308">MQLSYIKLKNFRQFYDEQVIEFASDPDRNVTVIHAENGVGKTTLLNAILWAFYEETTSRFEHKDKILNFEAAREGLSAAAVSVGFEHEKTEYVVQRHLQMIGDRLTTKAVAQKVEGGVTLPIPATETFISSVLPSEMARYFFFDGEHAEAFAAQGNQKVVAKAVRSMLGCEVADTAIADLKAVASDFNREAGQAPGNAELERLQAETARAEEAIANGEAEIERLNKEVEAWEHQLDTIETYLRNAEGAKETQKMRDRTADDLRQANSDIKAADDDILKWMGSKAINLVARRASELTLEFIDEASLRGKLPEPYNQTFIQGLLDAKLCICDRCLEPGSEQFAAVLELTKTAASAETLKRVVRARSRVNQFKETSADAARALHDIQAKSGVMHQRRMRLEQALGELDKKMAEIPSQEIAEREAARVALKRKIGEAHREMGSADNRLKQAERALADSEKRTQALVGQSARAQRFYARRDLARRGQEMLQVMLGDYETSAREQVQGSINKVLNEVARRDYRFRFGDDFSMELLYPDNHPVPRSGGENQLMSLAFTSALIEYSRLRSGASGEILSPGVVAPLVLDSPFGQLDAKYREATAKFITKMASQVILLVSSSQGDQTVMKALEPYIGAEYVLVSENRGDRGEKPDDQIVLRDKQYFASLYNQPRTLTRIERVH</sequence>
<evidence type="ECO:0000313" key="3">
    <source>
        <dbReference type="EMBL" id="GLS00438.1"/>
    </source>
</evidence>
<dbReference type="PANTHER" id="PTHR32114">
    <property type="entry name" value="ABC TRANSPORTER ABCH.3"/>
    <property type="match status" value="1"/>
</dbReference>
<dbReference type="Gene3D" id="3.40.50.300">
    <property type="entry name" value="P-loop containing nucleotide triphosphate hydrolases"/>
    <property type="match status" value="2"/>
</dbReference>